<feature type="domain" description="Macro" evidence="8">
    <location>
        <begin position="964"/>
        <end position="1136"/>
    </location>
</feature>
<dbReference type="PANTHER" id="PTHR14453">
    <property type="entry name" value="PARP/ZINC FINGER CCCH TYPE DOMAIN CONTAINING PROTEIN"/>
    <property type="match status" value="1"/>
</dbReference>
<proteinExistence type="predicted"/>
<keyword evidence="2 6" id="KW-0328">Glycosyltransferase</keyword>
<comment type="subcellular location">
    <subcellularLocation>
        <location evidence="1">Nucleus</location>
    </subcellularLocation>
</comment>
<evidence type="ECO:0000259" key="7">
    <source>
        <dbReference type="PROSITE" id="PS51059"/>
    </source>
</evidence>
<keyword evidence="5" id="KW-0539">Nucleus</keyword>
<evidence type="ECO:0000256" key="1">
    <source>
        <dbReference type="ARBA" id="ARBA00004123"/>
    </source>
</evidence>
<feature type="domain" description="PARP catalytic" evidence="7">
    <location>
        <begin position="1331"/>
        <end position="1515"/>
    </location>
</feature>
<dbReference type="Pfam" id="PF01661">
    <property type="entry name" value="Macro"/>
    <property type="match status" value="1"/>
</dbReference>
<dbReference type="Pfam" id="PF00644">
    <property type="entry name" value="PARP"/>
    <property type="match status" value="1"/>
</dbReference>
<dbReference type="Proteomes" id="UP000663868">
    <property type="component" value="Unassembled WGS sequence"/>
</dbReference>
<organism evidence="9 10">
    <name type="scientific">Adineta steineri</name>
    <dbReference type="NCBI Taxonomy" id="433720"/>
    <lineage>
        <taxon>Eukaryota</taxon>
        <taxon>Metazoa</taxon>
        <taxon>Spiralia</taxon>
        <taxon>Gnathifera</taxon>
        <taxon>Rotifera</taxon>
        <taxon>Eurotatoria</taxon>
        <taxon>Bdelloidea</taxon>
        <taxon>Adinetida</taxon>
        <taxon>Adinetidae</taxon>
        <taxon>Adineta</taxon>
    </lineage>
</organism>
<evidence type="ECO:0000256" key="6">
    <source>
        <dbReference type="RuleBase" id="RU362114"/>
    </source>
</evidence>
<dbReference type="Gene3D" id="3.40.220.10">
    <property type="entry name" value="Leucine Aminopeptidase, subunit E, domain 1"/>
    <property type="match status" value="1"/>
</dbReference>
<evidence type="ECO:0000256" key="3">
    <source>
        <dbReference type="ARBA" id="ARBA00022679"/>
    </source>
</evidence>
<dbReference type="SUPFAM" id="SSF56399">
    <property type="entry name" value="ADP-ribosylation"/>
    <property type="match status" value="1"/>
</dbReference>
<evidence type="ECO:0000256" key="4">
    <source>
        <dbReference type="ARBA" id="ARBA00023027"/>
    </source>
</evidence>
<dbReference type="EC" id="2.4.2.-" evidence="6"/>
<dbReference type="EMBL" id="CAJOBB010004477">
    <property type="protein sequence ID" value="CAF4090750.1"/>
    <property type="molecule type" value="Genomic_DNA"/>
</dbReference>
<dbReference type="PROSITE" id="PS51059">
    <property type="entry name" value="PARP_CATALYTIC"/>
    <property type="match status" value="1"/>
</dbReference>
<evidence type="ECO:0000313" key="9">
    <source>
        <dbReference type="EMBL" id="CAF4090750.1"/>
    </source>
</evidence>
<comment type="caution">
    <text evidence="9">The sequence shown here is derived from an EMBL/GenBank/DDBJ whole genome shotgun (WGS) entry which is preliminary data.</text>
</comment>
<dbReference type="InterPro" id="IPR002589">
    <property type="entry name" value="Macro_dom"/>
</dbReference>
<evidence type="ECO:0000256" key="2">
    <source>
        <dbReference type="ARBA" id="ARBA00022676"/>
    </source>
</evidence>
<dbReference type="Gene3D" id="3.90.228.10">
    <property type="match status" value="1"/>
</dbReference>
<dbReference type="GO" id="GO:0005634">
    <property type="term" value="C:nucleus"/>
    <property type="evidence" value="ECO:0007669"/>
    <property type="project" value="UniProtKB-SubCell"/>
</dbReference>
<dbReference type="GO" id="GO:0003950">
    <property type="term" value="F:NAD+ poly-ADP-ribosyltransferase activity"/>
    <property type="evidence" value="ECO:0007669"/>
    <property type="project" value="UniProtKB-UniRule"/>
</dbReference>
<protein>
    <recommendedName>
        <fullName evidence="6">Poly [ADP-ribose] polymerase</fullName>
        <shortName evidence="6">PARP</shortName>
        <ecNumber evidence="6">2.4.2.-</ecNumber>
    </recommendedName>
</protein>
<name>A0A819U8V6_9BILA</name>
<evidence type="ECO:0000256" key="5">
    <source>
        <dbReference type="ARBA" id="ARBA00023242"/>
    </source>
</evidence>
<reference evidence="9" key="1">
    <citation type="submission" date="2021-02" db="EMBL/GenBank/DDBJ databases">
        <authorList>
            <person name="Nowell W R."/>
        </authorList>
    </citation>
    <scope>NUCLEOTIDE SEQUENCE</scope>
</reference>
<dbReference type="GO" id="GO:0005737">
    <property type="term" value="C:cytoplasm"/>
    <property type="evidence" value="ECO:0007669"/>
    <property type="project" value="TreeGrafter"/>
</dbReference>
<accession>A0A819U8V6</accession>
<dbReference type="SUPFAM" id="SSF52949">
    <property type="entry name" value="Macro domain-like"/>
    <property type="match status" value="1"/>
</dbReference>
<evidence type="ECO:0000259" key="8">
    <source>
        <dbReference type="PROSITE" id="PS51154"/>
    </source>
</evidence>
<dbReference type="InterPro" id="IPR052056">
    <property type="entry name" value="Mono-ARTD/PARP"/>
</dbReference>
<dbReference type="GO" id="GO:0003714">
    <property type="term" value="F:transcription corepressor activity"/>
    <property type="evidence" value="ECO:0007669"/>
    <property type="project" value="TreeGrafter"/>
</dbReference>
<dbReference type="PANTHER" id="PTHR14453:SF67">
    <property type="entry name" value="POLY [ADP-RIBOSE] POLYMERASE"/>
    <property type="match status" value="1"/>
</dbReference>
<dbReference type="GO" id="GO:0010629">
    <property type="term" value="P:negative regulation of gene expression"/>
    <property type="evidence" value="ECO:0007669"/>
    <property type="project" value="TreeGrafter"/>
</dbReference>
<keyword evidence="3 6" id="KW-0808">Transferase</keyword>
<dbReference type="PROSITE" id="PS51154">
    <property type="entry name" value="MACRO"/>
    <property type="match status" value="1"/>
</dbReference>
<evidence type="ECO:0000313" key="10">
    <source>
        <dbReference type="Proteomes" id="UP000663868"/>
    </source>
</evidence>
<gene>
    <name evidence="9" type="ORF">KXQ929_LOCUS33940</name>
</gene>
<dbReference type="InterPro" id="IPR012317">
    <property type="entry name" value="Poly(ADP-ribose)pol_cat_dom"/>
</dbReference>
<keyword evidence="4 6" id="KW-0520">NAD</keyword>
<sequence length="1515" mass="173990">MSNLSDKIITVFLDKQVLILKDTEISFSLVAQGFQCYTDEVRQHAQSLSPALFQLSINKDKSVTIRVDPIIDICGAFLSGRCHNTVKSCDKLHLCREFGHCTIQNCRYPHDFNRGQNRNIVEQMNCQNIDSKLLVQLIRLKKGVGKPIDRIQSFSNTRKSPNYKQQITNIIDIDRQVDISFPSLNYAPQIDMEIIGMTLNVENHKIEKIIQESENEYFRRVTIQLEQINDINQLLSLPIAFFTTNNIKLKRTKTVVDQTSFVLKTSINDRQTLLAENRVRLYISLLIGNTVAVTLINLSTTNEQIFLVQCNTNIEFEKVYKQYQLKPQLQDKHMSLIQIYECDTIMIRFSDDKKIMKYDDIENIIQSARMNVFTYQLTDDNCVEIEFISADAFKEWMSTVEKIIAKFRVIVTPIISNLDDRANSESSNNTIAQNIQPVSMEKPNTTTITLRSEWAMVAAHPIFKVEFKDYIHDELGGEIDINENTVTYTGNFPVLPRCPTNEAVLANKTNNYMQKLKYQTFNDLKPYHVNILRAHSNIVAFDRVQRNDYAVAAKPTDMFELKNKLFPKRNQSNGTQPLIHRQSIDKSPLTSLSKNETMNKSYSLSSLTSINTTTSIYPIATLEQMSMFSINTFENRLQQYLNETFNVKTIIERNTNVDKSRIIIRITGETNDVDSAMDDLVNLFLSLRTRKFDDKTHGNWTKIEEATQVIQHHFILLNLICTCQQISLTNVIVNYFDITNPQFGVDEQQIEDLINNQFSSATINYNQQTTSSQFMKDWTILEETIRKRNDYKKNICLYNETNTIYIFGVTKLVKEFHQNFEQLKNKYVPQSCKVVLSPKQLKYLTNVAKNEFNKLEKQYKTNGCDLSLVRLRQHGDFLAPVEMHTKIKDSLNALVQINEITFEIGNSSAFEVLIEKEPERLISLVRSKCYLEKEIRAYPIDIPVPKAQIVDLEDLAKQSQNISVTNTTSINVGNSTITIATGDLTTQRIDIIVVCLTSEIMRKSVIDKAGPQVQAEYNTLMSNAHQAIATSNGLLPCKRILFLPWQSSPATLKPSLSGFISTAITHAINNQYKTIAFPSVGCGKLGFDPSIIAKYMIDETKIQLGKINSKLDVSFILLPNQQNVYDEFVKYLNSNKTSPSNKTNNQMKLSYAEKNIAITLISSNDHYLQKCKQEILDLAHSASHTTTLTNKDDMVDWSQNTINQYYEYCLKQHVKPTFDFNTLTIELNGPKDAVNDAEKYFYELTADIFKQARNHAVSRGVIWSVEVTPNSDIWQQYSFKLNGVIEDAYFKRFPHLDFVNDKQEKCRIVFGSKEEQHGSDVRRIRRKVIDSSLPDTWEASDQNCKRVTLQSLSKEYQDVLRQFNTTMNGHYTNIVKIERIQNERWYKQYVAHREEYKRRDGNLDEKLLFHGCLKASSNQIIQECFNRSFAGVNGVVYGCGVYFHSHASYSHQYAKTSGTNERTMFLARVLIGKTCPGNPQMKVPPSGYDTTTDGKHIFVVYHDAGAYADHLITYQ</sequence>
<dbReference type="InterPro" id="IPR043472">
    <property type="entry name" value="Macro_dom-like"/>
</dbReference>